<dbReference type="EnsemblPlants" id="AET4Gv20819300.4">
    <property type="protein sequence ID" value="AET4Gv20819300.4"/>
    <property type="gene ID" value="AET4Gv20819300"/>
</dbReference>
<name>A0A453J726_AEGTS</name>
<dbReference type="Gramene" id="AET4Gv20819300.2">
    <property type="protein sequence ID" value="AET4Gv20819300.2"/>
    <property type="gene ID" value="AET4Gv20819300"/>
</dbReference>
<dbReference type="EnsemblPlants" id="AET4Gv20819300.2">
    <property type="protein sequence ID" value="AET4Gv20819300.2"/>
    <property type="gene ID" value="AET4Gv20819300"/>
</dbReference>
<protein>
    <submittedName>
        <fullName evidence="2">Uncharacterized protein</fullName>
    </submittedName>
</protein>
<dbReference type="AlphaFoldDB" id="A0A453J726"/>
<dbReference type="Proteomes" id="UP000015105">
    <property type="component" value="Chromosome 4D"/>
</dbReference>
<dbReference type="Gramene" id="AET4Gv20819300.4">
    <property type="protein sequence ID" value="AET4Gv20819300.4"/>
    <property type="gene ID" value="AET4Gv20819300"/>
</dbReference>
<reference evidence="3" key="2">
    <citation type="journal article" date="2017" name="Nat. Plants">
        <title>The Aegilops tauschii genome reveals multiple impacts of transposons.</title>
        <authorList>
            <person name="Zhao G."/>
            <person name="Zou C."/>
            <person name="Li K."/>
            <person name="Wang K."/>
            <person name="Li T."/>
            <person name="Gao L."/>
            <person name="Zhang X."/>
            <person name="Wang H."/>
            <person name="Yang Z."/>
            <person name="Liu X."/>
            <person name="Jiang W."/>
            <person name="Mao L."/>
            <person name="Kong X."/>
            <person name="Jiao Y."/>
            <person name="Jia J."/>
        </authorList>
    </citation>
    <scope>NUCLEOTIDE SEQUENCE [LARGE SCALE GENOMIC DNA]</scope>
    <source>
        <strain evidence="3">cv. AL8/78</strain>
    </source>
</reference>
<reference evidence="2" key="5">
    <citation type="journal article" date="2021" name="G3 (Bethesda)">
        <title>Aegilops tauschii genome assembly Aet v5.0 features greater sequence contiguity and improved annotation.</title>
        <authorList>
            <person name="Wang L."/>
            <person name="Zhu T."/>
            <person name="Rodriguez J.C."/>
            <person name="Deal K.R."/>
            <person name="Dubcovsky J."/>
            <person name="McGuire P.E."/>
            <person name="Lux T."/>
            <person name="Spannagl M."/>
            <person name="Mayer K.F.X."/>
            <person name="Baldrich P."/>
            <person name="Meyers B.C."/>
            <person name="Huo N."/>
            <person name="Gu Y.Q."/>
            <person name="Zhou H."/>
            <person name="Devos K.M."/>
            <person name="Bennetzen J.L."/>
            <person name="Unver T."/>
            <person name="Budak H."/>
            <person name="Gulick P.J."/>
            <person name="Galiba G."/>
            <person name="Kalapos B."/>
            <person name="Nelson D.R."/>
            <person name="Li P."/>
            <person name="You F.M."/>
            <person name="Luo M.C."/>
            <person name="Dvorak J."/>
        </authorList>
    </citation>
    <scope>NUCLEOTIDE SEQUENCE [LARGE SCALE GENOMIC DNA]</scope>
    <source>
        <strain evidence="2">cv. AL8/78</strain>
    </source>
</reference>
<evidence type="ECO:0000313" key="3">
    <source>
        <dbReference type="Proteomes" id="UP000015105"/>
    </source>
</evidence>
<reference evidence="2" key="3">
    <citation type="journal article" date="2017" name="Nature">
        <title>Genome sequence of the progenitor of the wheat D genome Aegilops tauschii.</title>
        <authorList>
            <person name="Luo M.C."/>
            <person name="Gu Y.Q."/>
            <person name="Puiu D."/>
            <person name="Wang H."/>
            <person name="Twardziok S.O."/>
            <person name="Deal K.R."/>
            <person name="Huo N."/>
            <person name="Zhu T."/>
            <person name="Wang L."/>
            <person name="Wang Y."/>
            <person name="McGuire P.E."/>
            <person name="Liu S."/>
            <person name="Long H."/>
            <person name="Ramasamy R.K."/>
            <person name="Rodriguez J.C."/>
            <person name="Van S.L."/>
            <person name="Yuan L."/>
            <person name="Wang Z."/>
            <person name="Xia Z."/>
            <person name="Xiao L."/>
            <person name="Anderson O.D."/>
            <person name="Ouyang S."/>
            <person name="Liang Y."/>
            <person name="Zimin A.V."/>
            <person name="Pertea G."/>
            <person name="Qi P."/>
            <person name="Bennetzen J.L."/>
            <person name="Dai X."/>
            <person name="Dawson M.W."/>
            <person name="Muller H.G."/>
            <person name="Kugler K."/>
            <person name="Rivarola-Duarte L."/>
            <person name="Spannagl M."/>
            <person name="Mayer K.F.X."/>
            <person name="Lu F.H."/>
            <person name="Bevan M.W."/>
            <person name="Leroy P."/>
            <person name="Li P."/>
            <person name="You F.M."/>
            <person name="Sun Q."/>
            <person name="Liu Z."/>
            <person name="Lyons E."/>
            <person name="Wicker T."/>
            <person name="Salzberg S.L."/>
            <person name="Devos K.M."/>
            <person name="Dvorak J."/>
        </authorList>
    </citation>
    <scope>NUCLEOTIDE SEQUENCE [LARGE SCALE GENOMIC DNA]</scope>
    <source>
        <strain evidence="2">cv. AL8/78</strain>
    </source>
</reference>
<evidence type="ECO:0000256" key="1">
    <source>
        <dbReference type="SAM" id="MobiDB-lite"/>
    </source>
</evidence>
<keyword evidence="3" id="KW-1185">Reference proteome</keyword>
<accession>A0A453J726</accession>
<feature type="compositionally biased region" description="Basic and acidic residues" evidence="1">
    <location>
        <begin position="97"/>
        <end position="112"/>
    </location>
</feature>
<sequence length="143" mass="16066">MELLTLEQRTDTVPATKGDTQPDLSLHEGNRGYPHRGSLDDASVEGNGTGRCRRRRGQRTSQGFLPVQVRNSWQSTFTGARDPRPLMTRSGVKQRCRGREAAFRSGREPGGRTARYEWRQLAPSLAAHAAEETQGQHLRRRSL</sequence>
<evidence type="ECO:0000313" key="2">
    <source>
        <dbReference type="EnsemblPlants" id="AET4Gv20819300.2"/>
    </source>
</evidence>
<reference evidence="2" key="4">
    <citation type="submission" date="2019-03" db="UniProtKB">
        <authorList>
            <consortium name="EnsemblPlants"/>
        </authorList>
    </citation>
    <scope>IDENTIFICATION</scope>
</reference>
<organism evidence="2 3">
    <name type="scientific">Aegilops tauschii subsp. strangulata</name>
    <name type="common">Goatgrass</name>
    <dbReference type="NCBI Taxonomy" id="200361"/>
    <lineage>
        <taxon>Eukaryota</taxon>
        <taxon>Viridiplantae</taxon>
        <taxon>Streptophyta</taxon>
        <taxon>Embryophyta</taxon>
        <taxon>Tracheophyta</taxon>
        <taxon>Spermatophyta</taxon>
        <taxon>Magnoliopsida</taxon>
        <taxon>Liliopsida</taxon>
        <taxon>Poales</taxon>
        <taxon>Poaceae</taxon>
        <taxon>BOP clade</taxon>
        <taxon>Pooideae</taxon>
        <taxon>Triticodae</taxon>
        <taxon>Triticeae</taxon>
        <taxon>Triticinae</taxon>
        <taxon>Aegilops</taxon>
    </lineage>
</organism>
<feature type="region of interest" description="Disordered" evidence="1">
    <location>
        <begin position="1"/>
        <end position="112"/>
    </location>
</feature>
<reference evidence="3" key="1">
    <citation type="journal article" date="2014" name="Science">
        <title>Ancient hybridizations among the ancestral genomes of bread wheat.</title>
        <authorList>
            <consortium name="International Wheat Genome Sequencing Consortium,"/>
            <person name="Marcussen T."/>
            <person name="Sandve S.R."/>
            <person name="Heier L."/>
            <person name="Spannagl M."/>
            <person name="Pfeifer M."/>
            <person name="Jakobsen K.S."/>
            <person name="Wulff B.B."/>
            <person name="Steuernagel B."/>
            <person name="Mayer K.F."/>
            <person name="Olsen O.A."/>
        </authorList>
    </citation>
    <scope>NUCLEOTIDE SEQUENCE [LARGE SCALE GENOMIC DNA]</scope>
    <source>
        <strain evidence="3">cv. AL8/78</strain>
    </source>
</reference>
<proteinExistence type="predicted"/>
<feature type="compositionally biased region" description="Polar residues" evidence="1">
    <location>
        <begin position="69"/>
        <end position="78"/>
    </location>
</feature>